<dbReference type="InterPro" id="IPR029058">
    <property type="entry name" value="AB_hydrolase_fold"/>
</dbReference>
<gene>
    <name evidence="1" type="ORF">K402DRAFT_296647</name>
</gene>
<evidence type="ECO:0000313" key="2">
    <source>
        <dbReference type="Proteomes" id="UP000800041"/>
    </source>
</evidence>
<accession>A0A6G1H1T3</accession>
<dbReference type="OrthoDB" id="2141514at2759"/>
<organism evidence="1 2">
    <name type="scientific">Aulographum hederae CBS 113979</name>
    <dbReference type="NCBI Taxonomy" id="1176131"/>
    <lineage>
        <taxon>Eukaryota</taxon>
        <taxon>Fungi</taxon>
        <taxon>Dikarya</taxon>
        <taxon>Ascomycota</taxon>
        <taxon>Pezizomycotina</taxon>
        <taxon>Dothideomycetes</taxon>
        <taxon>Pleosporomycetidae</taxon>
        <taxon>Aulographales</taxon>
        <taxon>Aulographaceae</taxon>
    </lineage>
</organism>
<keyword evidence="2" id="KW-1185">Reference proteome</keyword>
<feature type="non-terminal residue" evidence="1">
    <location>
        <position position="1"/>
    </location>
</feature>
<dbReference type="Gene3D" id="3.40.50.1820">
    <property type="entry name" value="alpha/beta hydrolase"/>
    <property type="match status" value="1"/>
</dbReference>
<name>A0A6G1H1T3_9PEZI</name>
<dbReference type="PANTHER" id="PTHR33428">
    <property type="entry name" value="CHLOROPHYLLASE-2, CHLOROPLASTIC"/>
    <property type="match status" value="1"/>
</dbReference>
<reference evidence="1" key="1">
    <citation type="journal article" date="2020" name="Stud. Mycol.">
        <title>101 Dothideomycetes genomes: a test case for predicting lifestyles and emergence of pathogens.</title>
        <authorList>
            <person name="Haridas S."/>
            <person name="Albert R."/>
            <person name="Binder M."/>
            <person name="Bloem J."/>
            <person name="Labutti K."/>
            <person name="Salamov A."/>
            <person name="Andreopoulos B."/>
            <person name="Baker S."/>
            <person name="Barry K."/>
            <person name="Bills G."/>
            <person name="Bluhm B."/>
            <person name="Cannon C."/>
            <person name="Castanera R."/>
            <person name="Culley D."/>
            <person name="Daum C."/>
            <person name="Ezra D."/>
            <person name="Gonzalez J."/>
            <person name="Henrissat B."/>
            <person name="Kuo A."/>
            <person name="Liang C."/>
            <person name="Lipzen A."/>
            <person name="Lutzoni F."/>
            <person name="Magnuson J."/>
            <person name="Mondo S."/>
            <person name="Nolan M."/>
            <person name="Ohm R."/>
            <person name="Pangilinan J."/>
            <person name="Park H.-J."/>
            <person name="Ramirez L."/>
            <person name="Alfaro M."/>
            <person name="Sun H."/>
            <person name="Tritt A."/>
            <person name="Yoshinaga Y."/>
            <person name="Zwiers L.-H."/>
            <person name="Turgeon B."/>
            <person name="Goodwin S."/>
            <person name="Spatafora J."/>
            <person name="Crous P."/>
            <person name="Grigoriev I."/>
        </authorList>
    </citation>
    <scope>NUCLEOTIDE SEQUENCE</scope>
    <source>
        <strain evidence="1">CBS 113979</strain>
    </source>
</reference>
<protein>
    <recommendedName>
        <fullName evidence="3">Alpha/beta-hydrolase</fullName>
    </recommendedName>
</protein>
<evidence type="ECO:0008006" key="3">
    <source>
        <dbReference type="Google" id="ProtNLM"/>
    </source>
</evidence>
<dbReference type="Proteomes" id="UP000800041">
    <property type="component" value="Unassembled WGS sequence"/>
</dbReference>
<dbReference type="SUPFAM" id="SSF53474">
    <property type="entry name" value="alpha/beta-Hydrolases"/>
    <property type="match status" value="1"/>
</dbReference>
<dbReference type="AlphaFoldDB" id="A0A6G1H1T3"/>
<dbReference type="PANTHER" id="PTHR33428:SF14">
    <property type="entry name" value="CARBOXYLESTERASE TYPE B DOMAIN-CONTAINING PROTEIN"/>
    <property type="match status" value="1"/>
</dbReference>
<proteinExistence type="predicted"/>
<evidence type="ECO:0000313" key="1">
    <source>
        <dbReference type="EMBL" id="KAF1987012.1"/>
    </source>
</evidence>
<feature type="non-terminal residue" evidence="1">
    <location>
        <position position="242"/>
    </location>
</feature>
<sequence>GSGPYPAGHSTAPDLPDHTIYAPLKAPPGVKMPVIVWGNGACSADGLFFASLLKNIASHGHIVIVSGAPNATGTSSYTGQIEAMDWAEKNAGKGVLAGADFSKLAAAGQSCGGLQSYSSSLDRRVKLTMIFNSGVLVAENRGKLEQLHAPVVYFLGGPRDIAHANGVADYEAMPAKIPTVRSILTSVGHMATYNQQYGGAFGEAAVAMLKWQFGGDAAAKQSFLQPASGAFQRQGWNITSKN</sequence>
<dbReference type="EMBL" id="ML977154">
    <property type="protein sequence ID" value="KAF1987012.1"/>
    <property type="molecule type" value="Genomic_DNA"/>
</dbReference>